<feature type="domain" description="HTH lysR-type" evidence="5">
    <location>
        <begin position="1"/>
        <end position="58"/>
    </location>
</feature>
<dbReference type="Gene3D" id="1.10.10.10">
    <property type="entry name" value="Winged helix-like DNA-binding domain superfamily/Winged helix DNA-binding domain"/>
    <property type="match status" value="1"/>
</dbReference>
<dbReference type="InterPro" id="IPR036388">
    <property type="entry name" value="WH-like_DNA-bd_sf"/>
</dbReference>
<dbReference type="PROSITE" id="PS50931">
    <property type="entry name" value="HTH_LYSR"/>
    <property type="match status" value="1"/>
</dbReference>
<name>A0A0H3GDN8_LISM4</name>
<dbReference type="Pfam" id="PF00126">
    <property type="entry name" value="HTH_1"/>
    <property type="match status" value="1"/>
</dbReference>
<evidence type="ECO:0000256" key="1">
    <source>
        <dbReference type="ARBA" id="ARBA00009437"/>
    </source>
</evidence>
<dbReference type="HOGENOM" id="CLU_039613_6_4_9"/>
<dbReference type="SUPFAM" id="SSF53850">
    <property type="entry name" value="Periplasmic binding protein-like II"/>
    <property type="match status" value="1"/>
</dbReference>
<organism evidence="6 7">
    <name type="scientific">Listeria monocytogenes serotype 1/2a (strain 10403S)</name>
    <dbReference type="NCBI Taxonomy" id="393133"/>
    <lineage>
        <taxon>Bacteria</taxon>
        <taxon>Bacillati</taxon>
        <taxon>Bacillota</taxon>
        <taxon>Bacilli</taxon>
        <taxon>Bacillales</taxon>
        <taxon>Listeriaceae</taxon>
        <taxon>Listeria</taxon>
    </lineage>
</organism>
<dbReference type="EMBL" id="CP002002">
    <property type="protein sequence ID" value="AEO05493.1"/>
    <property type="molecule type" value="Genomic_DNA"/>
</dbReference>
<evidence type="ECO:0000256" key="3">
    <source>
        <dbReference type="ARBA" id="ARBA00023125"/>
    </source>
</evidence>
<comment type="similarity">
    <text evidence="1">Belongs to the LysR transcriptional regulatory family.</text>
</comment>
<dbReference type="KEGG" id="lmt:LMRG_00173"/>
<sequence>MKLSNLKYFVDVAMEGSFTRASEKLFISQPTLSRRIKELETELGVELFIRNRHSLELSSAGQQFLIEVNDILNRVNKLSHMFDNQKTADEAGQLLKIGYLSNFNMNAMYELLESFKQSHPHVQFSLKPDTPMNLAEGLSNGQYDLVFNLSAYFQPNMSIEEVLFIKNHLQIAIPADHRFRKKKKVYFNDLKQEIVILLERKQSPIIVDYVVSQCTKHGFNLKANSYVKDLDEGLAMTSVGEGLAFLYSGMNDGTLEDKYNIKIMDIQEERNDQNIVAAINKQSENTLLQELFSFIKSSLLTK</sequence>
<proteinExistence type="inferred from homology"/>
<dbReference type="InterPro" id="IPR000847">
    <property type="entry name" value="LysR_HTH_N"/>
</dbReference>
<dbReference type="GO" id="GO:0003700">
    <property type="term" value="F:DNA-binding transcription factor activity"/>
    <property type="evidence" value="ECO:0007669"/>
    <property type="project" value="InterPro"/>
</dbReference>
<dbReference type="SUPFAM" id="SSF46785">
    <property type="entry name" value="Winged helix' DNA-binding domain"/>
    <property type="match status" value="1"/>
</dbReference>
<keyword evidence="4" id="KW-0804">Transcription</keyword>
<evidence type="ECO:0000313" key="6">
    <source>
        <dbReference type="EMBL" id="AEO05493.1"/>
    </source>
</evidence>
<gene>
    <name evidence="6" type="ordered locus">LMRG_00173</name>
</gene>
<dbReference type="Pfam" id="PF03466">
    <property type="entry name" value="LysR_substrate"/>
    <property type="match status" value="1"/>
</dbReference>
<evidence type="ECO:0000259" key="5">
    <source>
        <dbReference type="PROSITE" id="PS50931"/>
    </source>
</evidence>
<dbReference type="AlphaFoldDB" id="A0A0H3GDN8"/>
<reference evidence="7" key="1">
    <citation type="submission" date="2010-04" db="EMBL/GenBank/DDBJ databases">
        <title>The genome sequence of Listeria monocytogenes strain 10403S.</title>
        <authorList>
            <consortium name="The Broad Institute Genome Sequencing Platform"/>
            <consortium name="The Broad Institute Genome Sequencing Center for Infectious Disease."/>
            <person name="Borowsky M."/>
            <person name="Borodovsky M."/>
            <person name="Young S.K."/>
            <person name="Zeng Q."/>
            <person name="Koehrsen M."/>
            <person name="Fitzgerald M."/>
            <person name="Wiedmann M."/>
            <person name="Swaminathan B."/>
            <person name="Lauer P."/>
            <person name="Portnoy D."/>
            <person name="Cossart P."/>
            <person name="Buchrieser C."/>
            <person name="Higgins D."/>
            <person name="Abouelleil A."/>
            <person name="Alvarado L."/>
            <person name="Arachchi H.M."/>
            <person name="Berlin A."/>
            <person name="Borenstein D."/>
            <person name="Brown A."/>
            <person name="Chapman S.B."/>
            <person name="Chen Z."/>
            <person name="Dunbar C.D."/>
            <person name="Engels R."/>
            <person name="Freedman E."/>
            <person name="Gearin G."/>
            <person name="Gellesch M."/>
            <person name="Goldberg J."/>
            <person name="Griggs A."/>
            <person name="Gujja S."/>
            <person name="Heilman E."/>
            <person name="Heiman D."/>
            <person name="Howarth C."/>
            <person name="Jen D."/>
            <person name="Larson L."/>
            <person name="Lui A."/>
            <person name="MacDonald J."/>
            <person name="Mehta T."/>
            <person name="Montmayeur A."/>
            <person name="Neiman D."/>
            <person name="Park D."/>
            <person name="Pearson M."/>
            <person name="Priest M."/>
            <person name="Richards J."/>
            <person name="Roberts A."/>
            <person name="Saif S."/>
            <person name="Shea T."/>
            <person name="Shenoy N."/>
            <person name="Sisk P."/>
            <person name="Stolte C."/>
            <person name="Sykes S."/>
            <person name="Walk T."/>
            <person name="White J."/>
            <person name="Yandava C."/>
            <person name="Haas B."/>
            <person name="Nusbaum C."/>
            <person name="Birren B."/>
        </authorList>
    </citation>
    <scope>NUCLEOTIDE SEQUENCE [LARGE SCALE GENOMIC DNA]</scope>
    <source>
        <strain evidence="7">10403S</strain>
    </source>
</reference>
<dbReference type="GO" id="GO:0003677">
    <property type="term" value="F:DNA binding"/>
    <property type="evidence" value="ECO:0007669"/>
    <property type="project" value="UniProtKB-KW"/>
</dbReference>
<dbReference type="GO" id="GO:0032993">
    <property type="term" value="C:protein-DNA complex"/>
    <property type="evidence" value="ECO:0007669"/>
    <property type="project" value="TreeGrafter"/>
</dbReference>
<keyword evidence="3" id="KW-0238">DNA-binding</keyword>
<dbReference type="FunFam" id="1.10.10.10:FF:000001">
    <property type="entry name" value="LysR family transcriptional regulator"/>
    <property type="match status" value="1"/>
</dbReference>
<dbReference type="Gene3D" id="3.40.190.10">
    <property type="entry name" value="Periplasmic binding protein-like II"/>
    <property type="match status" value="2"/>
</dbReference>
<evidence type="ECO:0000256" key="2">
    <source>
        <dbReference type="ARBA" id="ARBA00023015"/>
    </source>
</evidence>
<dbReference type="Proteomes" id="UP000001288">
    <property type="component" value="Chromosome"/>
</dbReference>
<dbReference type="InterPro" id="IPR005119">
    <property type="entry name" value="LysR_subst-bd"/>
</dbReference>
<dbReference type="InterPro" id="IPR036390">
    <property type="entry name" value="WH_DNA-bd_sf"/>
</dbReference>
<evidence type="ECO:0000313" key="7">
    <source>
        <dbReference type="Proteomes" id="UP000001288"/>
    </source>
</evidence>
<dbReference type="PANTHER" id="PTHR30346:SF0">
    <property type="entry name" value="HCA OPERON TRANSCRIPTIONAL ACTIVATOR HCAR"/>
    <property type="match status" value="1"/>
</dbReference>
<keyword evidence="2" id="KW-0805">Transcription regulation</keyword>
<dbReference type="PANTHER" id="PTHR30346">
    <property type="entry name" value="TRANSCRIPTIONAL DUAL REGULATOR HCAR-RELATED"/>
    <property type="match status" value="1"/>
</dbReference>
<evidence type="ECO:0000256" key="4">
    <source>
        <dbReference type="ARBA" id="ARBA00023163"/>
    </source>
</evidence>
<accession>A0A0H3GDN8</accession>
<protein>
    <submittedName>
        <fullName evidence="6">Transcription regulator LysR</fullName>
    </submittedName>
</protein>
<dbReference type="PRINTS" id="PR00039">
    <property type="entry name" value="HTHLYSR"/>
</dbReference>
<dbReference type="RefSeq" id="WP_003721278.1">
    <property type="nucleotide sequence ID" value="NC_017544.1"/>
</dbReference>